<sequence length="245" mass="25984">MRFQDKVVLITGGASGIGLATAKRLASEGARLVLVDLSQENLNKALPQVKAAGAPDAWGSVCNVAVEAQVEASVKETLDRFGRLDVIVNNAGLMQFKPLEQLTGEDWLRILNVDLLGAFYFTKQAFLHMKPGGNIVNVSSIHAVETSPLVAPYAAAKAAVNSLTRSAALEGKPKGLRVNSVLPGAIDTPMLWENPNIKSGVEKIDRSDVGRPEDVAALIAYLASDDAAFVQGAEVRVDGGRLDQL</sequence>
<evidence type="ECO:0000259" key="2">
    <source>
        <dbReference type="SMART" id="SM00822"/>
    </source>
</evidence>
<dbReference type="OrthoDB" id="9804104at2"/>
<dbReference type="RefSeq" id="WP_135529928.1">
    <property type="nucleotide sequence ID" value="NZ_SRKZ01000002.1"/>
</dbReference>
<dbReference type="AlphaFoldDB" id="A0A4Z0MQS1"/>
<dbReference type="InterPro" id="IPR036291">
    <property type="entry name" value="NAD(P)-bd_dom_sf"/>
</dbReference>
<dbReference type="EMBL" id="SRKZ01000002">
    <property type="protein sequence ID" value="TGD81547.1"/>
    <property type="molecule type" value="Genomic_DNA"/>
</dbReference>
<feature type="domain" description="Ketoreductase" evidence="2">
    <location>
        <begin position="6"/>
        <end position="189"/>
    </location>
</feature>
<keyword evidence="4" id="KW-1185">Reference proteome</keyword>
<dbReference type="PROSITE" id="PS00061">
    <property type="entry name" value="ADH_SHORT"/>
    <property type="match status" value="1"/>
</dbReference>
<accession>A0A4Z0MQS1</accession>
<organism evidence="3 4">
    <name type="scientific">Hymenobacter wooponensis</name>
    <dbReference type="NCBI Taxonomy" id="1525360"/>
    <lineage>
        <taxon>Bacteria</taxon>
        <taxon>Pseudomonadati</taxon>
        <taxon>Bacteroidota</taxon>
        <taxon>Cytophagia</taxon>
        <taxon>Cytophagales</taxon>
        <taxon>Hymenobacteraceae</taxon>
        <taxon>Hymenobacter</taxon>
    </lineage>
</organism>
<reference evidence="3 4" key="1">
    <citation type="submission" date="2019-04" db="EMBL/GenBank/DDBJ databases">
        <authorList>
            <person name="Feng G."/>
            <person name="Zhang J."/>
            <person name="Zhu H."/>
        </authorList>
    </citation>
    <scope>NUCLEOTIDE SEQUENCE [LARGE SCALE GENOMIC DNA]</scope>
    <source>
        <strain evidence="3 4">JCM 19491</strain>
    </source>
</reference>
<dbReference type="PRINTS" id="PR00081">
    <property type="entry name" value="GDHRDH"/>
</dbReference>
<gene>
    <name evidence="3" type="ORF">EU557_08320</name>
</gene>
<comment type="caution">
    <text evidence="3">The sequence shown here is derived from an EMBL/GenBank/DDBJ whole genome shotgun (WGS) entry which is preliminary data.</text>
</comment>
<dbReference type="SUPFAM" id="SSF51735">
    <property type="entry name" value="NAD(P)-binding Rossmann-fold domains"/>
    <property type="match status" value="1"/>
</dbReference>
<name>A0A4Z0MQS1_9BACT</name>
<dbReference type="Pfam" id="PF13561">
    <property type="entry name" value="adh_short_C2"/>
    <property type="match status" value="1"/>
</dbReference>
<proteinExistence type="inferred from homology"/>
<dbReference type="InterPro" id="IPR002347">
    <property type="entry name" value="SDR_fam"/>
</dbReference>
<evidence type="ECO:0000256" key="1">
    <source>
        <dbReference type="ARBA" id="ARBA00006484"/>
    </source>
</evidence>
<dbReference type="CDD" id="cd05233">
    <property type="entry name" value="SDR_c"/>
    <property type="match status" value="1"/>
</dbReference>
<evidence type="ECO:0000313" key="4">
    <source>
        <dbReference type="Proteomes" id="UP000298284"/>
    </source>
</evidence>
<dbReference type="InterPro" id="IPR020904">
    <property type="entry name" value="Sc_DH/Rdtase_CS"/>
</dbReference>
<dbReference type="SMART" id="SM00822">
    <property type="entry name" value="PKS_KR"/>
    <property type="match status" value="1"/>
</dbReference>
<dbReference type="PANTHER" id="PTHR43943:SF2">
    <property type="entry name" value="DEHYDROGENASE_REDUCTASE 4"/>
    <property type="match status" value="1"/>
</dbReference>
<protein>
    <submittedName>
        <fullName evidence="3">SDR family oxidoreductase</fullName>
    </submittedName>
</protein>
<dbReference type="InterPro" id="IPR057326">
    <property type="entry name" value="KR_dom"/>
</dbReference>
<dbReference type="PANTHER" id="PTHR43943">
    <property type="entry name" value="DEHYDROGENASE/REDUCTASE (SDR FAMILY) MEMBER 4"/>
    <property type="match status" value="1"/>
</dbReference>
<dbReference type="Proteomes" id="UP000298284">
    <property type="component" value="Unassembled WGS sequence"/>
</dbReference>
<dbReference type="PRINTS" id="PR00080">
    <property type="entry name" value="SDRFAMILY"/>
</dbReference>
<dbReference type="FunFam" id="3.40.50.720:FF:000084">
    <property type="entry name" value="Short-chain dehydrogenase reductase"/>
    <property type="match status" value="1"/>
</dbReference>
<dbReference type="Gene3D" id="3.40.50.720">
    <property type="entry name" value="NAD(P)-binding Rossmann-like Domain"/>
    <property type="match status" value="1"/>
</dbReference>
<evidence type="ECO:0000313" key="3">
    <source>
        <dbReference type="EMBL" id="TGD81547.1"/>
    </source>
</evidence>
<comment type="similarity">
    <text evidence="1">Belongs to the short-chain dehydrogenases/reductases (SDR) family.</text>
</comment>